<feature type="signal peptide" evidence="1">
    <location>
        <begin position="1"/>
        <end position="15"/>
    </location>
</feature>
<sequence length="178" mass="20342">MAICLEFTLLHLLLSSILRPDCYRSLEHEVLAHRSTALQLCGRKVLSYNTTKMGYMYCDGGDLGLLGLQLPPHGSELANLPRRMLKKMLENHLQTLCSETRLMRPIHPASSVWKTRWPGNLWKIYFVSLCKKKPASDKLLIMIYHPTKRQAVLPGYPLSSLSFDMLSSTVLWAEFPKI</sequence>
<evidence type="ECO:0000313" key="3">
    <source>
        <dbReference type="Proteomes" id="UP000467700"/>
    </source>
</evidence>
<organism evidence="2 3">
    <name type="scientific">Cyclocybe aegerita</name>
    <name type="common">Black poplar mushroom</name>
    <name type="synonym">Agrocybe aegerita</name>
    <dbReference type="NCBI Taxonomy" id="1973307"/>
    <lineage>
        <taxon>Eukaryota</taxon>
        <taxon>Fungi</taxon>
        <taxon>Dikarya</taxon>
        <taxon>Basidiomycota</taxon>
        <taxon>Agaricomycotina</taxon>
        <taxon>Agaricomycetes</taxon>
        <taxon>Agaricomycetidae</taxon>
        <taxon>Agaricales</taxon>
        <taxon>Agaricineae</taxon>
        <taxon>Bolbitiaceae</taxon>
        <taxon>Cyclocybe</taxon>
    </lineage>
</organism>
<reference evidence="2 3" key="1">
    <citation type="submission" date="2020-01" db="EMBL/GenBank/DDBJ databases">
        <authorList>
            <person name="Gupta K D."/>
        </authorList>
    </citation>
    <scope>NUCLEOTIDE SEQUENCE [LARGE SCALE GENOMIC DNA]</scope>
</reference>
<gene>
    <name evidence="2" type="ORF">AAE3_LOCUS6565</name>
</gene>
<dbReference type="AlphaFoldDB" id="A0A8S0X1K1"/>
<protein>
    <submittedName>
        <fullName evidence="2">Uncharacterized protein</fullName>
    </submittedName>
</protein>
<feature type="chain" id="PRO_5035870199" evidence="1">
    <location>
        <begin position="16"/>
        <end position="178"/>
    </location>
</feature>
<keyword evidence="1" id="KW-0732">Signal</keyword>
<comment type="caution">
    <text evidence="2">The sequence shown here is derived from an EMBL/GenBank/DDBJ whole genome shotgun (WGS) entry which is preliminary data.</text>
</comment>
<dbReference type="EMBL" id="CACVBS010000044">
    <property type="protein sequence ID" value="CAA7264312.1"/>
    <property type="molecule type" value="Genomic_DNA"/>
</dbReference>
<accession>A0A8S0X1K1</accession>
<dbReference type="Proteomes" id="UP000467700">
    <property type="component" value="Unassembled WGS sequence"/>
</dbReference>
<evidence type="ECO:0000256" key="1">
    <source>
        <dbReference type="SAM" id="SignalP"/>
    </source>
</evidence>
<evidence type="ECO:0000313" key="2">
    <source>
        <dbReference type="EMBL" id="CAA7264312.1"/>
    </source>
</evidence>
<proteinExistence type="predicted"/>
<name>A0A8S0X1K1_CYCAE</name>
<keyword evidence="3" id="KW-1185">Reference proteome</keyword>